<keyword evidence="2" id="KW-1185">Reference proteome</keyword>
<organism evidence="1 2">
    <name type="scientific">Dichanthelium oligosanthes</name>
    <dbReference type="NCBI Taxonomy" id="888268"/>
    <lineage>
        <taxon>Eukaryota</taxon>
        <taxon>Viridiplantae</taxon>
        <taxon>Streptophyta</taxon>
        <taxon>Embryophyta</taxon>
        <taxon>Tracheophyta</taxon>
        <taxon>Spermatophyta</taxon>
        <taxon>Magnoliopsida</taxon>
        <taxon>Liliopsida</taxon>
        <taxon>Poales</taxon>
        <taxon>Poaceae</taxon>
        <taxon>PACMAD clade</taxon>
        <taxon>Panicoideae</taxon>
        <taxon>Panicodae</taxon>
        <taxon>Paniceae</taxon>
        <taxon>Dichantheliinae</taxon>
        <taxon>Dichanthelium</taxon>
    </lineage>
</organism>
<evidence type="ECO:0000313" key="2">
    <source>
        <dbReference type="Proteomes" id="UP000095767"/>
    </source>
</evidence>
<sequence>MELCNPVGAVETKESLVLSEWKLEEHGDTAEKDYWHRKKLKSSVSSRQAVPLGPAMGAAGTGGESAWKNSWIRSGMDAELMTF</sequence>
<evidence type="ECO:0000313" key="1">
    <source>
        <dbReference type="EMBL" id="OEL36952.1"/>
    </source>
</evidence>
<dbReference type="AlphaFoldDB" id="A0A1E5WHS3"/>
<protein>
    <submittedName>
        <fullName evidence="1">Uncharacterized protein</fullName>
    </submittedName>
</protein>
<reference evidence="1 2" key="1">
    <citation type="submission" date="2016-09" db="EMBL/GenBank/DDBJ databases">
        <title>The draft genome of Dichanthelium oligosanthes: A C3 panicoid grass species.</title>
        <authorList>
            <person name="Studer A.J."/>
            <person name="Schnable J.C."/>
            <person name="Brutnell T.P."/>
        </authorList>
    </citation>
    <scope>NUCLEOTIDE SEQUENCE [LARGE SCALE GENOMIC DNA]</scope>
    <source>
        <strain evidence="2">cv. Kellogg 1175</strain>
        <tissue evidence="1">Leaf</tissue>
    </source>
</reference>
<name>A0A1E5WHS3_9POAL</name>
<dbReference type="EMBL" id="LWDX02007234">
    <property type="protein sequence ID" value="OEL36952.1"/>
    <property type="molecule type" value="Genomic_DNA"/>
</dbReference>
<dbReference type="Proteomes" id="UP000095767">
    <property type="component" value="Unassembled WGS sequence"/>
</dbReference>
<proteinExistence type="predicted"/>
<accession>A0A1E5WHS3</accession>
<gene>
    <name evidence="1" type="ORF">BAE44_0002025</name>
</gene>
<comment type="caution">
    <text evidence="1">The sequence shown here is derived from an EMBL/GenBank/DDBJ whole genome shotgun (WGS) entry which is preliminary data.</text>
</comment>